<dbReference type="EMBL" id="CP033896">
    <property type="protein sequence ID" value="AZA14661.1"/>
    <property type="molecule type" value="Genomic_DNA"/>
</dbReference>
<dbReference type="OrthoDB" id="4418429at2"/>
<sequence>MTAGESSHPTSNIPATNSEFVVGGHETGLPPAERYSQLRWYFAQHYPLPAPLEERLTAAHPTTAALDATLLQETNQWLRLLPDRLTHTAMVMLGAAVDHTMPGVAYLRGANVTVEQQDEITMLTPESAAADTLIVNVYAFDGRCGNGQAGEDRHLPEMAALAVLSGCRVAVVDCSSSAVQALKVQQTQLVQIVKNLRETYQPTRLALIGSDAGALLAACVAPAADVVIFDQPYQGALADSTVEAALAAASTCEQKTTVVVTHPTAISAADQDIVSGLLAAAQPVGGAAVHTFPGDPLIIEPGIARQRLLCWAQHITGKTITDPRQAVEEQVAAARAAEEAEATGNAKQ</sequence>
<dbReference type="AlphaFoldDB" id="A0A3G6J967"/>
<protein>
    <submittedName>
        <fullName evidence="1">Uncharacterized protein</fullName>
    </submittedName>
</protein>
<dbReference type="RefSeq" id="WP_123930303.1">
    <property type="nucleotide sequence ID" value="NZ_CP033896.1"/>
</dbReference>
<dbReference type="Gene3D" id="3.40.50.1820">
    <property type="entry name" value="alpha/beta hydrolase"/>
    <property type="match status" value="1"/>
</dbReference>
<dbReference type="KEGG" id="ccho:CCHOA_11450"/>
<accession>A0A3G6J967</accession>
<name>A0A3G6J967_9CORY</name>
<gene>
    <name evidence="1" type="ORF">CCHOA_11450</name>
</gene>
<dbReference type="Proteomes" id="UP000269019">
    <property type="component" value="Chromosome"/>
</dbReference>
<organism evidence="1 2">
    <name type="scientific">Corynebacterium choanae</name>
    <dbReference type="NCBI Taxonomy" id="1862358"/>
    <lineage>
        <taxon>Bacteria</taxon>
        <taxon>Bacillati</taxon>
        <taxon>Actinomycetota</taxon>
        <taxon>Actinomycetes</taxon>
        <taxon>Mycobacteriales</taxon>
        <taxon>Corynebacteriaceae</taxon>
        <taxon>Corynebacterium</taxon>
    </lineage>
</organism>
<reference evidence="1 2" key="1">
    <citation type="submission" date="2018-11" db="EMBL/GenBank/DDBJ databases">
        <authorList>
            <person name="Kleinhagauer T."/>
            <person name="Glaeser S.P."/>
            <person name="Spergser J."/>
            <person name="Ruckert C."/>
            <person name="Kaempfer P."/>
            <person name="Busse H.-J."/>
        </authorList>
    </citation>
    <scope>NUCLEOTIDE SEQUENCE [LARGE SCALE GENOMIC DNA]</scope>
    <source>
        <strain evidence="1 2">200CH</strain>
    </source>
</reference>
<evidence type="ECO:0000313" key="2">
    <source>
        <dbReference type="Proteomes" id="UP000269019"/>
    </source>
</evidence>
<dbReference type="InterPro" id="IPR029058">
    <property type="entry name" value="AB_hydrolase_fold"/>
</dbReference>
<keyword evidence="2" id="KW-1185">Reference proteome</keyword>
<evidence type="ECO:0000313" key="1">
    <source>
        <dbReference type="EMBL" id="AZA14661.1"/>
    </source>
</evidence>
<proteinExistence type="predicted"/>